<protein>
    <submittedName>
        <fullName evidence="1">DUF4258 domain-containing protein</fullName>
    </submittedName>
</protein>
<organism evidence="1 2">
    <name type="scientific">Persicimonas caeni</name>
    <dbReference type="NCBI Taxonomy" id="2292766"/>
    <lineage>
        <taxon>Bacteria</taxon>
        <taxon>Deltaproteobacteria</taxon>
        <taxon>Bradymonadales</taxon>
        <taxon>Bradymonadaceae</taxon>
        <taxon>Persicimonas</taxon>
    </lineage>
</organism>
<accession>A0A4Y6PUM8</accession>
<gene>
    <name evidence="1" type="ORF">FIV42_15280</name>
</gene>
<reference evidence="1 2" key="1">
    <citation type="submission" date="2019-06" db="EMBL/GenBank/DDBJ databases">
        <title>Persicimonas caeni gen. nov., sp. nov., a predatory bacterium isolated from solar saltern.</title>
        <authorList>
            <person name="Wang S."/>
        </authorList>
    </citation>
    <scope>NUCLEOTIDE SEQUENCE [LARGE SCALE GENOMIC DNA]</scope>
    <source>
        <strain evidence="1 2">YN101</strain>
    </source>
</reference>
<name>A0A4Y6PUM8_PERCE</name>
<dbReference type="Pfam" id="PF14076">
    <property type="entry name" value="DUF4258"/>
    <property type="match status" value="1"/>
</dbReference>
<sequence length="108" mass="12487">MHHLKRSLRISRAYRPSLNGKYELTKHLHKRMHRRGLSLDAVRAVLTYGRCVYARGARVFAIGRREAEEFAHEADLEPFRGVQVVCDSSDNVVMTVYRNRDFSGLRAS</sequence>
<evidence type="ECO:0000313" key="2">
    <source>
        <dbReference type="Proteomes" id="UP000315995"/>
    </source>
</evidence>
<dbReference type="AlphaFoldDB" id="A0A4Y6PUM8"/>
<dbReference type="EMBL" id="CP041186">
    <property type="protein sequence ID" value="QDG52054.1"/>
    <property type="molecule type" value="Genomic_DNA"/>
</dbReference>
<proteinExistence type="predicted"/>
<dbReference type="Proteomes" id="UP000315995">
    <property type="component" value="Chromosome"/>
</dbReference>
<accession>A0A5B8Y5Q2</accession>
<evidence type="ECO:0000313" key="1">
    <source>
        <dbReference type="EMBL" id="QDG52054.1"/>
    </source>
</evidence>
<dbReference type="InterPro" id="IPR025354">
    <property type="entry name" value="DUF4258"/>
</dbReference>
<keyword evidence="2" id="KW-1185">Reference proteome</keyword>
<dbReference type="OrthoDB" id="5471681at2"/>